<dbReference type="PANTHER" id="PTHR24270:SF60">
    <property type="entry name" value="CUB AND LDLA DOMAIN, ISOFORM A-RELATED"/>
    <property type="match status" value="1"/>
</dbReference>
<dbReference type="InterPro" id="IPR050685">
    <property type="entry name" value="LDLR"/>
</dbReference>
<keyword evidence="6" id="KW-0472">Membrane</keyword>
<evidence type="ECO:0000256" key="1">
    <source>
        <dbReference type="ARBA" id="ARBA00004167"/>
    </source>
</evidence>
<keyword evidence="7 8" id="KW-1015">Disulfide bond</keyword>
<keyword evidence="10" id="KW-1185">Reference proteome</keyword>
<evidence type="ECO:0000256" key="6">
    <source>
        <dbReference type="ARBA" id="ARBA00023136"/>
    </source>
</evidence>
<dbReference type="PRINTS" id="PR00261">
    <property type="entry name" value="LDLRECEPTOR"/>
</dbReference>
<dbReference type="SMART" id="SM00192">
    <property type="entry name" value="LDLa"/>
    <property type="match status" value="4"/>
</dbReference>
<keyword evidence="4" id="KW-0677">Repeat</keyword>
<dbReference type="Proteomes" id="UP001164746">
    <property type="component" value="Chromosome 17"/>
</dbReference>
<proteinExistence type="predicted"/>
<keyword evidence="3" id="KW-0812">Transmembrane</keyword>
<feature type="disulfide bond" evidence="8">
    <location>
        <begin position="65"/>
        <end position="80"/>
    </location>
</feature>
<dbReference type="InterPro" id="IPR002172">
    <property type="entry name" value="LDrepeatLR_classA_rpt"/>
</dbReference>
<feature type="disulfide bond" evidence="8">
    <location>
        <begin position="128"/>
        <end position="140"/>
    </location>
</feature>
<feature type="disulfide bond" evidence="8">
    <location>
        <begin position="135"/>
        <end position="153"/>
    </location>
</feature>
<dbReference type="InterPro" id="IPR036055">
    <property type="entry name" value="LDL_receptor-like_sf"/>
</dbReference>
<sequence length="449" mass="50338">MTGWYVRKQQRELLSPVGILVKSHDYTTHSRCYAIIQVYSGEYKCESQYACTGTDLICIEKDWTCDGSKDCPEGDDERDCDRKCDENHFACSNGTGPCVNKLWVCDWEFDCFDASDESPEQGCESNACEKDEFKCGNSKCVQMAFYCDTDDDCGDMSDEPQGCVPRHTYCGGSMIQCLNASCLTQEQLCEGFTCLEYVTDISGVTCAGTTCADHHQFQRLDGICIDKSHVYNGIRDCLDGIDEGTGCMPADEPTINVSTLTTVSATMQTSNESSNIYLLVILPANETQTGESLPMSVFTQYDDEHYATVNENMDLRKSLQNVNDDLEDTNGGKIDTNNSNTTHSDDILEQHMGKIRTDANDKLYSNQYENDQPNLQMESHSGINEYEDLGMSVQNVYDDLEKINGGKMDANNSKTTPSDDDLEQHMEEIRADANDKLYCNQYEKQFQII</sequence>
<evidence type="ECO:0000256" key="3">
    <source>
        <dbReference type="ARBA" id="ARBA00022692"/>
    </source>
</evidence>
<evidence type="ECO:0000313" key="10">
    <source>
        <dbReference type="Proteomes" id="UP001164746"/>
    </source>
</evidence>
<evidence type="ECO:0000256" key="8">
    <source>
        <dbReference type="PROSITE-ProRule" id="PRU00124"/>
    </source>
</evidence>
<evidence type="ECO:0000256" key="5">
    <source>
        <dbReference type="ARBA" id="ARBA00022989"/>
    </source>
</evidence>
<dbReference type="CDD" id="cd00112">
    <property type="entry name" value="LDLa"/>
    <property type="match status" value="3"/>
</dbReference>
<dbReference type="PANTHER" id="PTHR24270">
    <property type="entry name" value="LOW-DENSITY LIPOPROTEIN RECEPTOR-RELATED"/>
    <property type="match status" value="1"/>
</dbReference>
<evidence type="ECO:0000256" key="2">
    <source>
        <dbReference type="ARBA" id="ARBA00004308"/>
    </source>
</evidence>
<keyword evidence="5" id="KW-1133">Transmembrane helix</keyword>
<comment type="caution">
    <text evidence="8">Lacks conserved residue(s) required for the propagation of feature annotation.</text>
</comment>
<organism evidence="9 10">
    <name type="scientific">Mya arenaria</name>
    <name type="common">Soft-shell clam</name>
    <dbReference type="NCBI Taxonomy" id="6604"/>
    <lineage>
        <taxon>Eukaryota</taxon>
        <taxon>Metazoa</taxon>
        <taxon>Spiralia</taxon>
        <taxon>Lophotrochozoa</taxon>
        <taxon>Mollusca</taxon>
        <taxon>Bivalvia</taxon>
        <taxon>Autobranchia</taxon>
        <taxon>Heteroconchia</taxon>
        <taxon>Euheterodonta</taxon>
        <taxon>Imparidentia</taxon>
        <taxon>Neoheterodontei</taxon>
        <taxon>Myida</taxon>
        <taxon>Myoidea</taxon>
        <taxon>Myidae</taxon>
        <taxon>Mya</taxon>
    </lineage>
</organism>
<evidence type="ECO:0000256" key="4">
    <source>
        <dbReference type="ARBA" id="ARBA00022737"/>
    </source>
</evidence>
<evidence type="ECO:0000256" key="7">
    <source>
        <dbReference type="ARBA" id="ARBA00023157"/>
    </source>
</evidence>
<evidence type="ECO:0000313" key="9">
    <source>
        <dbReference type="EMBL" id="WAR30246.1"/>
    </source>
</evidence>
<comment type="subcellular location">
    <subcellularLocation>
        <location evidence="2">Endomembrane system</location>
    </subcellularLocation>
    <subcellularLocation>
        <location evidence="1">Membrane</location>
        <topology evidence="1">Single-pass membrane protein</topology>
    </subcellularLocation>
</comment>
<dbReference type="PROSITE" id="PS01209">
    <property type="entry name" value="LDLRA_1"/>
    <property type="match status" value="1"/>
</dbReference>
<dbReference type="SUPFAM" id="SSF57424">
    <property type="entry name" value="LDL receptor-like module"/>
    <property type="match status" value="4"/>
</dbReference>
<dbReference type="Pfam" id="PF00057">
    <property type="entry name" value="Ldl_recept_a"/>
    <property type="match status" value="3"/>
</dbReference>
<dbReference type="Gene3D" id="4.10.400.10">
    <property type="entry name" value="Low-density Lipoprotein Receptor"/>
    <property type="match status" value="4"/>
</dbReference>
<dbReference type="InterPro" id="IPR023415">
    <property type="entry name" value="LDLR_class-A_CS"/>
</dbReference>
<protein>
    <submittedName>
        <fullName evidence="9">VLDLR-like protein</fullName>
    </submittedName>
</protein>
<gene>
    <name evidence="9" type="ORF">MAR_032788</name>
</gene>
<reference evidence="9" key="1">
    <citation type="submission" date="2022-11" db="EMBL/GenBank/DDBJ databases">
        <title>Centuries of genome instability and evolution in soft-shell clam transmissible cancer (bioRxiv).</title>
        <authorList>
            <person name="Hart S.F.M."/>
            <person name="Yonemitsu M.A."/>
            <person name="Giersch R.M."/>
            <person name="Beal B.F."/>
            <person name="Arriagada G."/>
            <person name="Davis B.W."/>
            <person name="Ostrander E.A."/>
            <person name="Goff S.P."/>
            <person name="Metzger M.J."/>
        </authorList>
    </citation>
    <scope>NUCLEOTIDE SEQUENCE</scope>
    <source>
        <strain evidence="9">MELC-2E11</strain>
        <tissue evidence="9">Siphon/mantle</tissue>
    </source>
</reference>
<accession>A0ABY7GAY2</accession>
<name>A0ABY7GAY2_MYAAR</name>
<dbReference type="EMBL" id="CP111028">
    <property type="protein sequence ID" value="WAR30246.1"/>
    <property type="molecule type" value="Genomic_DNA"/>
</dbReference>
<dbReference type="PROSITE" id="PS50068">
    <property type="entry name" value="LDLRA_2"/>
    <property type="match status" value="3"/>
</dbReference>